<dbReference type="AlphaFoldDB" id="A0A812RV71"/>
<comment type="caution">
    <text evidence="2">The sequence shown here is derived from an EMBL/GenBank/DDBJ whole genome shotgun (WGS) entry which is preliminary data.</text>
</comment>
<dbReference type="EMBL" id="CAJNDS010002385">
    <property type="protein sequence ID" value="CAE7457140.1"/>
    <property type="molecule type" value="Genomic_DNA"/>
</dbReference>
<feature type="signal peptide" evidence="1">
    <location>
        <begin position="1"/>
        <end position="16"/>
    </location>
</feature>
<feature type="chain" id="PRO_5032376584" evidence="1">
    <location>
        <begin position="17"/>
        <end position="753"/>
    </location>
</feature>
<sequence length="753" mass="82620">MALSFVILSILLGAHGNKFYTMPIDDVVNGCSLPVTDDWCTKLVSLWDCDIPWNVQCPQQDHPMGASHNEATLDQTCLAQCQHAAADPAAEAAAENATEPAAEAATDLEAEPAIDPAVLQQAQFTAKLLAAIRQRADEAEAAGDAEKARNLRMVADKEAYIQLQTAGEPSDPQQVLAAEMAARQAAEEVVEADFNAETDHIFSGLKIDEVTLQHYHDSIETLGIECGDEAEATEVADSESETLQKAVTSGSHLTQFQANQGEDTAGYMENKCGEDTLNLTFFVDKLVPADHLHAGSAFLMEAYSSRLYQVSHNLEFHAKAAMALHDEANGLAHHFVAHLRHQDNARRAAAEKVALGSHTVHLKTSVHKMLHEAARSDLTEQQRAHLSKLDEKHHEAIHGESKKSMCLSHAQRLQQIPDDSPLNSPVVKDYVACLCDRNEPSLVCQAKHGAAVNQVARQMAALLANASQSLRIDMQKAAQHMMAQSLQLPEPADNLSQVALAEHQKIALTVCKKPFACKMCVAGVCSDKKKMDVSLIRAMFGRGFMNQPACLSGDCHFCTALNPDEFVQFRATLGFKVGGHGNCDDAAGFLASFHFHLSLIACLGGQLGNAAEWLGVKCMTLVSTQYYPFIGKMVPLALSLNVVVARAKLSTHVPVHELSGAVHAHCEAQKYPNEEACAKLLPAIKDKRYPKWKRDAWESVAFFKGCYWKREETAPQKCFREFQEARGKGGLTLKVDIGVMWWWENVYKDTFHW</sequence>
<accession>A0A812RV71</accession>
<evidence type="ECO:0000313" key="3">
    <source>
        <dbReference type="Proteomes" id="UP000604046"/>
    </source>
</evidence>
<keyword evidence="1" id="KW-0732">Signal</keyword>
<dbReference type="Proteomes" id="UP000604046">
    <property type="component" value="Unassembled WGS sequence"/>
</dbReference>
<reference evidence="2" key="1">
    <citation type="submission" date="2021-02" db="EMBL/GenBank/DDBJ databases">
        <authorList>
            <person name="Dougan E. K."/>
            <person name="Rhodes N."/>
            <person name="Thang M."/>
            <person name="Chan C."/>
        </authorList>
    </citation>
    <scope>NUCLEOTIDE SEQUENCE</scope>
</reference>
<organism evidence="2 3">
    <name type="scientific">Symbiodinium natans</name>
    <dbReference type="NCBI Taxonomy" id="878477"/>
    <lineage>
        <taxon>Eukaryota</taxon>
        <taxon>Sar</taxon>
        <taxon>Alveolata</taxon>
        <taxon>Dinophyceae</taxon>
        <taxon>Suessiales</taxon>
        <taxon>Symbiodiniaceae</taxon>
        <taxon>Symbiodinium</taxon>
    </lineage>
</organism>
<evidence type="ECO:0000313" key="2">
    <source>
        <dbReference type="EMBL" id="CAE7457140.1"/>
    </source>
</evidence>
<keyword evidence="3" id="KW-1185">Reference proteome</keyword>
<proteinExistence type="predicted"/>
<gene>
    <name evidence="2" type="ORF">SNAT2548_LOCUS25254</name>
</gene>
<dbReference type="OrthoDB" id="429753at2759"/>
<protein>
    <submittedName>
        <fullName evidence="2">Uncharacterized protein</fullName>
    </submittedName>
</protein>
<evidence type="ECO:0000256" key="1">
    <source>
        <dbReference type="SAM" id="SignalP"/>
    </source>
</evidence>
<name>A0A812RV71_9DINO</name>